<keyword evidence="3 6" id="KW-0812">Transmembrane</keyword>
<feature type="domain" description="EamA" evidence="7">
    <location>
        <begin position="169"/>
        <end position="298"/>
    </location>
</feature>
<comment type="similarity">
    <text evidence="2">Belongs to the EamA transporter family.</text>
</comment>
<sequence>MNPPSEAESLFTPRNFAAFLLVSLIWGGTWLVIRDQIASVPASWSISYRFVIAALGMFALAALRREPLLLAPGGLRWAMLLGLFQFTLNFAFVYNAESYITSGLVAVMFALLVVPNAVLGRIFLRQPITGAFVLGSAIAAIGVALLFAHEWRSSPATLGEVLLGAALTVGGILSASAANITQAMDGAKRQPFLALLAWSMAIGVAINSAFALATAGAPQFDPRPSYVLGILYLGLAGSVVTFPLYYGLVRKVGAGKAAYSSVIVPVVAMVLSTLFEGFVWGPLPIVGAAVTLVGMVVAMRGRATAPPRRATPEP</sequence>
<dbReference type="RefSeq" id="WP_130585642.1">
    <property type="nucleotide sequence ID" value="NZ_AP019389.1"/>
</dbReference>
<evidence type="ECO:0000256" key="6">
    <source>
        <dbReference type="SAM" id="Phobius"/>
    </source>
</evidence>
<feature type="transmembrane region" description="Helical" evidence="6">
    <location>
        <begin position="281"/>
        <end position="299"/>
    </location>
</feature>
<evidence type="ECO:0000256" key="1">
    <source>
        <dbReference type="ARBA" id="ARBA00004141"/>
    </source>
</evidence>
<keyword evidence="5 6" id="KW-0472">Membrane</keyword>
<organism evidence="8 9">
    <name type="scientific">Qipengyuania flava</name>
    <dbReference type="NCBI Taxonomy" id="192812"/>
    <lineage>
        <taxon>Bacteria</taxon>
        <taxon>Pseudomonadati</taxon>
        <taxon>Pseudomonadota</taxon>
        <taxon>Alphaproteobacteria</taxon>
        <taxon>Sphingomonadales</taxon>
        <taxon>Erythrobacteraceae</taxon>
        <taxon>Qipengyuania</taxon>
    </lineage>
</organism>
<dbReference type="AlphaFoldDB" id="A0A3T1CES1"/>
<dbReference type="Proteomes" id="UP000290057">
    <property type="component" value="Chromosome"/>
</dbReference>
<dbReference type="InterPro" id="IPR050638">
    <property type="entry name" value="AA-Vitamin_Transporters"/>
</dbReference>
<name>A0A3T1CES1_9SPHN</name>
<gene>
    <name evidence="8" type="ORF">EKJ_02800</name>
</gene>
<dbReference type="GO" id="GO:0016020">
    <property type="term" value="C:membrane"/>
    <property type="evidence" value="ECO:0007669"/>
    <property type="project" value="UniProtKB-SubCell"/>
</dbReference>
<dbReference type="InterPro" id="IPR037185">
    <property type="entry name" value="EmrE-like"/>
</dbReference>
<feature type="transmembrane region" description="Helical" evidence="6">
    <location>
        <begin position="257"/>
        <end position="275"/>
    </location>
</feature>
<evidence type="ECO:0000313" key="9">
    <source>
        <dbReference type="Proteomes" id="UP000290057"/>
    </source>
</evidence>
<comment type="subcellular location">
    <subcellularLocation>
        <location evidence="1">Membrane</location>
        <topology evidence="1">Multi-pass membrane protein</topology>
    </subcellularLocation>
</comment>
<reference evidence="8 9" key="1">
    <citation type="submission" date="2019-01" db="EMBL/GenBank/DDBJ databases">
        <title>Complete genome sequence of Erythrobacter flavus KJ5.</title>
        <authorList>
            <person name="Kanesaki Y."/>
            <person name="Brotosudarmo T."/>
            <person name="Moriuchi R."/>
            <person name="Awai K."/>
        </authorList>
    </citation>
    <scope>NUCLEOTIDE SEQUENCE [LARGE SCALE GENOMIC DNA]</scope>
    <source>
        <strain evidence="8 9">KJ5</strain>
    </source>
</reference>
<dbReference type="SUPFAM" id="SSF103481">
    <property type="entry name" value="Multidrug resistance efflux transporter EmrE"/>
    <property type="match status" value="2"/>
</dbReference>
<feature type="transmembrane region" description="Helical" evidence="6">
    <location>
        <begin position="45"/>
        <end position="63"/>
    </location>
</feature>
<evidence type="ECO:0000256" key="4">
    <source>
        <dbReference type="ARBA" id="ARBA00022989"/>
    </source>
</evidence>
<feature type="transmembrane region" description="Helical" evidence="6">
    <location>
        <begin position="161"/>
        <end position="180"/>
    </location>
</feature>
<feature type="domain" description="EamA" evidence="7">
    <location>
        <begin position="18"/>
        <end position="147"/>
    </location>
</feature>
<keyword evidence="4 6" id="KW-1133">Transmembrane helix</keyword>
<dbReference type="InterPro" id="IPR000620">
    <property type="entry name" value="EamA_dom"/>
</dbReference>
<feature type="transmembrane region" description="Helical" evidence="6">
    <location>
        <begin position="131"/>
        <end position="149"/>
    </location>
</feature>
<feature type="transmembrane region" description="Helical" evidence="6">
    <location>
        <begin position="192"/>
        <end position="213"/>
    </location>
</feature>
<feature type="transmembrane region" description="Helical" evidence="6">
    <location>
        <begin position="225"/>
        <end position="245"/>
    </location>
</feature>
<evidence type="ECO:0000259" key="7">
    <source>
        <dbReference type="Pfam" id="PF00892"/>
    </source>
</evidence>
<evidence type="ECO:0000256" key="5">
    <source>
        <dbReference type="ARBA" id="ARBA00023136"/>
    </source>
</evidence>
<evidence type="ECO:0000256" key="3">
    <source>
        <dbReference type="ARBA" id="ARBA00022692"/>
    </source>
</evidence>
<evidence type="ECO:0000313" key="8">
    <source>
        <dbReference type="EMBL" id="BBI19433.1"/>
    </source>
</evidence>
<keyword evidence="9" id="KW-1185">Reference proteome</keyword>
<protein>
    <submittedName>
        <fullName evidence="8">Membrane protein</fullName>
    </submittedName>
</protein>
<dbReference type="PANTHER" id="PTHR32322">
    <property type="entry name" value="INNER MEMBRANE TRANSPORTER"/>
    <property type="match status" value="1"/>
</dbReference>
<feature type="transmembrane region" description="Helical" evidence="6">
    <location>
        <begin position="100"/>
        <end position="119"/>
    </location>
</feature>
<dbReference type="Pfam" id="PF00892">
    <property type="entry name" value="EamA"/>
    <property type="match status" value="2"/>
</dbReference>
<feature type="transmembrane region" description="Helical" evidence="6">
    <location>
        <begin position="16"/>
        <end position="33"/>
    </location>
</feature>
<evidence type="ECO:0000256" key="2">
    <source>
        <dbReference type="ARBA" id="ARBA00007362"/>
    </source>
</evidence>
<proteinExistence type="inferred from homology"/>
<dbReference type="PANTHER" id="PTHR32322:SF2">
    <property type="entry name" value="EAMA DOMAIN-CONTAINING PROTEIN"/>
    <property type="match status" value="1"/>
</dbReference>
<accession>A0A3T1CES1</accession>
<dbReference type="EMBL" id="AP019389">
    <property type="protein sequence ID" value="BBI19433.1"/>
    <property type="molecule type" value="Genomic_DNA"/>
</dbReference>